<feature type="region of interest" description="Disordered" evidence="1">
    <location>
        <begin position="1830"/>
        <end position="1854"/>
    </location>
</feature>
<dbReference type="EMBL" id="JABFRW010000080">
    <property type="protein sequence ID" value="NOT33933.1"/>
    <property type="molecule type" value="Genomic_DNA"/>
</dbReference>
<gene>
    <name evidence="3" type="ORF">HOP12_07160</name>
</gene>
<reference evidence="3 4" key="1">
    <citation type="submission" date="2020-04" db="EMBL/GenBank/DDBJ databases">
        <title>Metagenomic profiling of ammonia- and methane-oxidizing microorganisms in a Dutch drinking water treatment plant.</title>
        <authorList>
            <person name="Poghosyan L."/>
            <person name="Leucker S."/>
        </authorList>
    </citation>
    <scope>NUCLEOTIDE SEQUENCE [LARGE SCALE GENOMIC DNA]</scope>
    <source>
        <strain evidence="3">S-RSF-IL-03</strain>
    </source>
</reference>
<feature type="region of interest" description="Disordered" evidence="1">
    <location>
        <begin position="1233"/>
        <end position="1252"/>
    </location>
</feature>
<name>A0A849SJT1_UNCEI</name>
<evidence type="ECO:0000256" key="1">
    <source>
        <dbReference type="SAM" id="MobiDB-lite"/>
    </source>
</evidence>
<dbReference type="InterPro" id="IPR025684">
    <property type="entry name" value="SprA_N_dom"/>
</dbReference>
<feature type="compositionally biased region" description="Basic and acidic residues" evidence="1">
    <location>
        <begin position="1243"/>
        <end position="1252"/>
    </location>
</feature>
<evidence type="ECO:0000259" key="2">
    <source>
        <dbReference type="Pfam" id="PF14349"/>
    </source>
</evidence>
<evidence type="ECO:0000313" key="3">
    <source>
        <dbReference type="EMBL" id="NOT33933.1"/>
    </source>
</evidence>
<comment type="caution">
    <text evidence="3">The sequence shown here is derived from an EMBL/GenBank/DDBJ whole genome shotgun (WGS) entry which is preliminary data.</text>
</comment>
<evidence type="ECO:0000313" key="4">
    <source>
        <dbReference type="Proteomes" id="UP000580839"/>
    </source>
</evidence>
<sequence>MHTLIALPLSALLLAAPGIPALGWLKALRPKAAVPADTIPPPFRPASVFVLESRFLRAALPAIGPRPVALSIANDPRRVKVDFDATAGRVRYSIESSGVPLGSTARPTTAAFAADLRARTFEKLWRERAIEAVLSSTPAASGVVGGSRSGFSLPLPDVLPRPVRALLGSGSPAINVFGSANLSISGQSNWTNQQTGLLGQRRSLFPTLNVQQDLNIQVEGQLSDRVKVNLLQNSAFQIPLQNKIAINYKGDEDDLVQSLDLGNTNLTLPGTQFVSYSGRNEGLFGAKLATRMGPFDVTVLTSKQEGRSERASYAGGSNQQSPSIADLDYEKGTYFFLYDPNLEPWKFIDPPSIQLFLDEGSYLNTAGLVRARAYIDPTLAVTPSDSANMVRGNFRPLRPGAGGEYEVIPDLYGDRFLIIKLRSRVTGDGQMLAASYRYQGDVNGVRTGPMIAVGGDSIPEIDGTQSLRLKLLRSKSDSLRVVSNTELFDRTSPFVVLRDLELKNIYSLGGQGIDLKTFEMSIERGDDDPPEVTYLSGGQVLPYLELLGLDNYDETSVVTSGRFGHDGRVDVTTAPIQATRPLVDITSGLLYFKDLRPFAPRLTDADGAGPFDRAVSRLLSRRDSLVGPEDQPNGANRSIYDKRIVNRENDRRYWLNFKFTASRASSEIVLGRSNILESSEAVRVNGQTWRRDVDYRIDYDLGRITLIRSLGPSDQLNIDYAYAPLFAQAGRTLVGSAFSWEGRDKRVGGALMYESKGAQDLRPRLGEEPSRTIIGDLNTEWRFRPDWVTRLVDGLPGVRTTAPSEFYFNAEMGASFPNPNTRNEVYIDDMEGARDAVTLSMSPERWQWSSVPLRVGTQRVDAPGVERPRVNAEVHWFTPLTSILERDLRPYLLDQQGASNNHPALAISIPRRPAAASPTDTLWTGLTYVLDQQGLDLSRSQFIEVWVNDFRDAFRSDAPGGRLRGRNVKLHLDLGVVSEDQQRAPNVPPNGSLDSEDQAPLDGVLQVTTGTSPKNEDTGVDQQENGRENPTPAPDLVTAGGVDLNGDDFSLPNEAFRNDFDPRRWRGINGRENNRTRSDRIDTEDLNLNTGLDVSNDYFEYTIDLGLDPANDPFVVDSSYAEGARYVNNNDPIPAENGWRLYRIPISHVSRTQFGSPNLTLARHVRVWLDGVMEPDPDPSLPPLVGDNTGRPYVVLGDVSIVGSRWKAADLDTTQQLRGTTSTITTLNNTDNADIYSSPFDPGEQREGSRAVQRREQSIVLEFANLGPRDSLEVYRSFSIDEDYTRYGALNFFVTGFDVPGYVPGIDSLRYFVRFASDDRGTNYYEFRAPLPMRSDGKIDWRELRLELTELSALKLDPAYPPFGGDVFFRAPGPSRYPGSTIAIKGRPSFTRLRRISFGVVNEDPTRTFPAGQLWVNEIRALDVKRDTDRAQRVQINGRLSNLMSYNFNYNSRGPDFLSVGEQRGTGTESSALALGSTFDLHRFFEATGIVLPLGVQYQSNTLSPRFTAGDDVVRAGEVARRSESRTNNLGYSLGYSRAWSDRSNPFLRYTLGGITASLAQTRRQSISPSNADTSSSLSGAVNYQITPRSLVSFLIPGTKTKMFPLPERFYWNYAIATSEARTYARLPGSNGELAPSSFNSGRTASIDFGASTRPIDLIRHEFSARRNLTLPEDQREQLGFVNLGRVVAWRQSFESRLAPQRLGPWVRPIISLGSNYNQNNGPELSSDLGTRAVTNGMNLTVSLPLPFDRISTSALASRAPIGQISKADSAARDSVRRRGSLVPLWRRLAARLGNITTDSRLIRSSSHTRLDDAPDLLYMVGLSHDPGFQRDSSGLTSAANGNRTDQSDDWSSSANSRIDVGFGATLGSRLEVGSRRSISTGIRSRSDRLRFPDVEVNYGRVPEILQLKRVFNNPQFQTAYVRSTSTEYLNSDRPTRDTRTSEWRPLLKFSGDLKNGTRGELRIERRTTESNERYLVSLQRVDRFTDIQMSLNRSYSQGQKIVMFGKETTVRQRVDLGFTATYSRTSVEQRQPGIRLIQQLDDKDQMSANATGAYGFSDNVTGNLELGFRQDRNLLTTITTRSLRISARAQFTF</sequence>
<feature type="domain" description="Gliding motility protein SprA N-terminal" evidence="2">
    <location>
        <begin position="1081"/>
        <end position="1509"/>
    </location>
</feature>
<dbReference type="Proteomes" id="UP000580839">
    <property type="component" value="Unassembled WGS sequence"/>
</dbReference>
<feature type="region of interest" description="Disordered" evidence="1">
    <location>
        <begin position="976"/>
        <end position="1044"/>
    </location>
</feature>
<dbReference type="Pfam" id="PF14349">
    <property type="entry name" value="SprA_N"/>
    <property type="match status" value="1"/>
</dbReference>
<feature type="compositionally biased region" description="Polar residues" evidence="1">
    <location>
        <begin position="1831"/>
        <end position="1854"/>
    </location>
</feature>
<proteinExistence type="predicted"/>
<protein>
    <recommendedName>
        <fullName evidence="2">Gliding motility protein SprA N-terminal domain-containing protein</fullName>
    </recommendedName>
</protein>
<organism evidence="3 4">
    <name type="scientific">Eiseniibacteriota bacterium</name>
    <dbReference type="NCBI Taxonomy" id="2212470"/>
    <lineage>
        <taxon>Bacteria</taxon>
        <taxon>Candidatus Eiseniibacteriota</taxon>
    </lineage>
</organism>
<accession>A0A849SJT1</accession>